<dbReference type="InterPro" id="IPR004524">
    <property type="entry name" value="Asp-tRNA-ligase_1"/>
</dbReference>
<evidence type="ECO:0000313" key="10">
    <source>
        <dbReference type="EMBL" id="PCC39876.1"/>
    </source>
</evidence>
<name>A0A2A3YKK4_9MICO</name>
<dbReference type="CDD" id="cd04317">
    <property type="entry name" value="EcAspRS_like_N"/>
    <property type="match status" value="1"/>
</dbReference>
<feature type="compositionally biased region" description="Low complexity" evidence="8">
    <location>
        <begin position="604"/>
        <end position="618"/>
    </location>
</feature>
<feature type="binding site" evidence="7">
    <location>
        <begin position="214"/>
        <end position="216"/>
    </location>
    <ligand>
        <name>ATP</name>
        <dbReference type="ChEBI" id="CHEBI:30616"/>
    </ligand>
</feature>
<dbReference type="GO" id="GO:0005737">
    <property type="term" value="C:cytoplasm"/>
    <property type="evidence" value="ECO:0007669"/>
    <property type="project" value="UniProtKB-SubCell"/>
</dbReference>
<evidence type="ECO:0000313" key="11">
    <source>
        <dbReference type="Proteomes" id="UP000218598"/>
    </source>
</evidence>
<dbReference type="Pfam" id="PF00152">
    <property type="entry name" value="tRNA-synt_2"/>
    <property type="match status" value="1"/>
</dbReference>
<reference evidence="10 11" key="1">
    <citation type="journal article" date="2017" name="Elife">
        <title>Extensive horizontal gene transfer in cheese-associated bacteria.</title>
        <authorList>
            <person name="Bonham K.S."/>
            <person name="Wolfe B.E."/>
            <person name="Dutton R.J."/>
        </authorList>
    </citation>
    <scope>NUCLEOTIDE SEQUENCE [LARGE SCALE GENOMIC DNA]</scope>
    <source>
        <strain evidence="10 11">341_9</strain>
    </source>
</reference>
<feature type="region of interest" description="Disordered" evidence="8">
    <location>
        <begin position="564"/>
        <end position="618"/>
    </location>
</feature>
<dbReference type="SUPFAM" id="SSF55261">
    <property type="entry name" value="GAD domain-like"/>
    <property type="match status" value="1"/>
</dbReference>
<gene>
    <name evidence="7" type="primary">aspS</name>
    <name evidence="10" type="ORF">CIK66_06660</name>
</gene>
<dbReference type="OrthoDB" id="9802326at2"/>
<dbReference type="AlphaFoldDB" id="A0A2A3YKK4"/>
<keyword evidence="4 7" id="KW-0067">ATP-binding</keyword>
<feature type="binding site" evidence="7">
    <location>
        <position position="168"/>
    </location>
    <ligand>
        <name>L-aspartate</name>
        <dbReference type="ChEBI" id="CHEBI:29991"/>
    </ligand>
</feature>
<sequence>MLRTHSAGALRSEHIGQTVTLTGWIGRRRDHGGVTFLDLRDASGVAQVVVREDEALHLRNEYVLKIVGTVGKRPEGNENPQLPSGDVEVTADSVEVLSASAPLPFQLDEHSEVGEEARLRYRYLDLRRQGPAAALRLRSEVNRAARDTLLDQDFLEVETPTLTRSTPEGARDFLVPARLAPGSWYALPQSPQLFKQLLMVGGVEKYFQLARCYRDEDFRADRQPEFTQLDVEMSFVDQEDVIALAEEILTAVWAKGGHEITTPFPRITYAESMRRYGSDKPDLRFELELVEMTEYFQDTPFRVFQSPYVGAIVMAGGASQPRRQLDAWQEWAKQRGAKGLAYVLVQEDGTLTGPVSKNISEAEKAGLLEATGASTGDCIFFAAGEAKSSRALLGAARNEIAERLGLIDHDAFAFAWVVDAPMFEPAADARAAGDVAVGEGSWTAVHHAFTSPKPEFMDTFDTDPGSALAYAYDIVCNGNEIGGGSIRIHDQSVQQRVFKVMGISEEDAQEKFGFLLDAFQFGAPPHGGIAFGWDRIVALLAGEDSIREVIAFPKTGNGFDPLTAAPAPITPQQRKEAGVDTKPVARDEKSAGAMEKSADGAQDATNGSTTSAGAAPTA</sequence>
<dbReference type="GO" id="GO:0005524">
    <property type="term" value="F:ATP binding"/>
    <property type="evidence" value="ECO:0007669"/>
    <property type="project" value="UniProtKB-UniRule"/>
</dbReference>
<dbReference type="InterPro" id="IPR047090">
    <property type="entry name" value="AspRS_core"/>
</dbReference>
<evidence type="ECO:0000256" key="2">
    <source>
        <dbReference type="ARBA" id="ARBA00022598"/>
    </source>
</evidence>
<dbReference type="InterPro" id="IPR006195">
    <property type="entry name" value="aa-tRNA-synth_II"/>
</dbReference>
<dbReference type="HAMAP" id="MF_00044">
    <property type="entry name" value="Asp_tRNA_synth_type1"/>
    <property type="match status" value="1"/>
</dbReference>
<dbReference type="InterPro" id="IPR002312">
    <property type="entry name" value="Asp/Asn-tRNA-synth_IIb"/>
</dbReference>
<dbReference type="NCBIfam" id="TIGR00459">
    <property type="entry name" value="aspS_bact"/>
    <property type="match status" value="1"/>
</dbReference>
<dbReference type="RefSeq" id="WP_096164377.1">
    <property type="nucleotide sequence ID" value="NZ_BAAAIQ010000013.1"/>
</dbReference>
<evidence type="ECO:0000259" key="9">
    <source>
        <dbReference type="PROSITE" id="PS50862"/>
    </source>
</evidence>
<feature type="binding site" evidence="7">
    <location>
        <begin position="532"/>
        <end position="535"/>
    </location>
    <ligand>
        <name>ATP</name>
        <dbReference type="ChEBI" id="CHEBI:30616"/>
    </ligand>
</feature>
<dbReference type="GO" id="GO:0006422">
    <property type="term" value="P:aspartyl-tRNA aminoacylation"/>
    <property type="evidence" value="ECO:0007669"/>
    <property type="project" value="UniProtKB-UniRule"/>
</dbReference>
<dbReference type="SUPFAM" id="SSF55681">
    <property type="entry name" value="Class II aaRS and biotin synthetases"/>
    <property type="match status" value="1"/>
</dbReference>
<comment type="subcellular location">
    <subcellularLocation>
        <location evidence="7">Cytoplasm</location>
    </subcellularLocation>
</comment>
<comment type="subunit">
    <text evidence="7">Homodimer.</text>
</comment>
<keyword evidence="5 7" id="KW-0648">Protein biosynthesis</keyword>
<dbReference type="PANTHER" id="PTHR22594:SF5">
    <property type="entry name" value="ASPARTATE--TRNA LIGASE, MITOCHONDRIAL"/>
    <property type="match status" value="1"/>
</dbReference>
<dbReference type="InterPro" id="IPR004115">
    <property type="entry name" value="GAD-like_sf"/>
</dbReference>
<dbReference type="PANTHER" id="PTHR22594">
    <property type="entry name" value="ASPARTYL/LYSYL-TRNA SYNTHETASE"/>
    <property type="match status" value="1"/>
</dbReference>
<dbReference type="InterPro" id="IPR012340">
    <property type="entry name" value="NA-bd_OB-fold"/>
</dbReference>
<dbReference type="Pfam" id="PF01336">
    <property type="entry name" value="tRNA_anti-codon"/>
    <property type="match status" value="1"/>
</dbReference>
<keyword evidence="11" id="KW-1185">Reference proteome</keyword>
<dbReference type="InterPro" id="IPR029351">
    <property type="entry name" value="GAD_dom"/>
</dbReference>
<dbReference type="PRINTS" id="PR01042">
    <property type="entry name" value="TRNASYNTHASP"/>
</dbReference>
<dbReference type="GO" id="GO:0004815">
    <property type="term" value="F:aspartate-tRNA ligase activity"/>
    <property type="evidence" value="ECO:0007669"/>
    <property type="project" value="UniProtKB-UniRule"/>
</dbReference>
<dbReference type="GO" id="GO:0050560">
    <property type="term" value="F:aspartate-tRNA(Asn) ligase activity"/>
    <property type="evidence" value="ECO:0007669"/>
    <property type="project" value="UniProtKB-EC"/>
</dbReference>
<accession>A0A2A3YKK4</accession>
<dbReference type="GO" id="GO:0003676">
    <property type="term" value="F:nucleic acid binding"/>
    <property type="evidence" value="ECO:0007669"/>
    <property type="project" value="InterPro"/>
</dbReference>
<keyword evidence="7" id="KW-0963">Cytoplasm</keyword>
<evidence type="ECO:0000256" key="8">
    <source>
        <dbReference type="SAM" id="MobiDB-lite"/>
    </source>
</evidence>
<dbReference type="InterPro" id="IPR045864">
    <property type="entry name" value="aa-tRNA-synth_II/BPL/LPL"/>
</dbReference>
<dbReference type="InterPro" id="IPR004364">
    <property type="entry name" value="Aa-tRNA-synt_II"/>
</dbReference>
<dbReference type="EMBL" id="NRGR01000011">
    <property type="protein sequence ID" value="PCC39876.1"/>
    <property type="molecule type" value="Genomic_DNA"/>
</dbReference>
<dbReference type="Gene3D" id="2.40.50.140">
    <property type="entry name" value="Nucleic acid-binding proteins"/>
    <property type="match status" value="1"/>
</dbReference>
<dbReference type="SUPFAM" id="SSF50249">
    <property type="entry name" value="Nucleic acid-binding proteins"/>
    <property type="match status" value="1"/>
</dbReference>
<protein>
    <recommendedName>
        <fullName evidence="7">Aspartate--tRNA(Asp/Asn) ligase</fullName>
        <ecNumber evidence="7">6.1.1.23</ecNumber>
    </recommendedName>
    <alternativeName>
        <fullName evidence="7">Aspartyl-tRNA synthetase</fullName>
        <shortName evidence="7">AspRS</shortName>
    </alternativeName>
    <alternativeName>
        <fullName evidence="7">Non-discriminating aspartyl-tRNA synthetase</fullName>
        <shortName evidence="7">ND-AspRS</shortName>
    </alternativeName>
</protein>
<dbReference type="Gene3D" id="3.30.1360.30">
    <property type="entry name" value="GAD-like domain"/>
    <property type="match status" value="1"/>
</dbReference>
<feature type="binding site" evidence="7">
    <location>
        <position position="480"/>
    </location>
    <ligand>
        <name>ATP</name>
        <dbReference type="ChEBI" id="CHEBI:30616"/>
    </ligand>
</feature>
<feature type="site" description="Important for tRNA non-discrimination" evidence="7">
    <location>
        <position position="31"/>
    </location>
</feature>
<comment type="catalytic activity">
    <reaction evidence="7">
        <text>tRNA(Asx) + L-aspartate + ATP = L-aspartyl-tRNA(Asx) + AMP + diphosphate</text>
        <dbReference type="Rhea" id="RHEA:18349"/>
        <dbReference type="Rhea" id="RHEA-COMP:9710"/>
        <dbReference type="Rhea" id="RHEA-COMP:9711"/>
        <dbReference type="ChEBI" id="CHEBI:29991"/>
        <dbReference type="ChEBI" id="CHEBI:30616"/>
        <dbReference type="ChEBI" id="CHEBI:33019"/>
        <dbReference type="ChEBI" id="CHEBI:78442"/>
        <dbReference type="ChEBI" id="CHEBI:78516"/>
        <dbReference type="ChEBI" id="CHEBI:456215"/>
        <dbReference type="EC" id="6.1.1.23"/>
    </reaction>
</comment>
<dbReference type="EC" id="6.1.1.23" evidence="7"/>
<feature type="site" description="Important for tRNA non-discrimination" evidence="7">
    <location>
        <position position="76"/>
    </location>
</feature>
<dbReference type="InterPro" id="IPR047089">
    <property type="entry name" value="Asp-tRNA-ligase_1_N"/>
</dbReference>
<comment type="function">
    <text evidence="7">Aspartyl-tRNA synthetase with relaxed tRNA specificity since it is able to aspartylate not only its cognate tRNA(Asp) but also tRNA(Asn). Reaction proceeds in two steps: L-aspartate is first activated by ATP to form Asp-AMP and then transferred to the acceptor end of tRNA(Asp/Asn).</text>
</comment>
<evidence type="ECO:0000256" key="6">
    <source>
        <dbReference type="ARBA" id="ARBA00023146"/>
    </source>
</evidence>
<proteinExistence type="inferred from homology"/>
<dbReference type="NCBIfam" id="NF001750">
    <property type="entry name" value="PRK00476.1"/>
    <property type="match status" value="1"/>
</dbReference>
<comment type="similarity">
    <text evidence="1 7">Belongs to the class-II aminoacyl-tRNA synthetase family. Type 1 subfamily.</text>
</comment>
<feature type="domain" description="Aminoacyl-transfer RNA synthetases class-II family profile" evidence="9">
    <location>
        <begin position="135"/>
        <end position="553"/>
    </location>
</feature>
<dbReference type="InterPro" id="IPR004365">
    <property type="entry name" value="NA-bd_OB_tRNA"/>
</dbReference>
<keyword evidence="6 7" id="KW-0030">Aminoacyl-tRNA synthetase</keyword>
<evidence type="ECO:0000256" key="4">
    <source>
        <dbReference type="ARBA" id="ARBA00022840"/>
    </source>
</evidence>
<feature type="binding site" evidence="7">
    <location>
        <position position="214"/>
    </location>
    <ligand>
        <name>L-aspartate</name>
        <dbReference type="ChEBI" id="CHEBI:29991"/>
    </ligand>
</feature>
<dbReference type="Gene3D" id="3.30.930.10">
    <property type="entry name" value="Bira Bifunctional Protein, Domain 2"/>
    <property type="match status" value="1"/>
</dbReference>
<keyword evidence="2 7" id="KW-0436">Ligase</keyword>
<feature type="binding site" evidence="7">
    <location>
        <position position="223"/>
    </location>
    <ligand>
        <name>ATP</name>
        <dbReference type="ChEBI" id="CHEBI:30616"/>
    </ligand>
</feature>
<feature type="compositionally biased region" description="Basic and acidic residues" evidence="8">
    <location>
        <begin position="573"/>
        <end position="590"/>
    </location>
</feature>
<feature type="binding site" evidence="7">
    <location>
        <position position="446"/>
    </location>
    <ligand>
        <name>L-aspartate</name>
        <dbReference type="ChEBI" id="CHEBI:29991"/>
    </ligand>
</feature>
<comment type="caution">
    <text evidence="10">The sequence shown here is derived from an EMBL/GenBank/DDBJ whole genome shotgun (WGS) entry which is preliminary data.</text>
</comment>
<dbReference type="GeneID" id="95326993"/>
<evidence type="ECO:0000256" key="1">
    <source>
        <dbReference type="ARBA" id="ARBA00006303"/>
    </source>
</evidence>
<keyword evidence="3 7" id="KW-0547">Nucleotide-binding</keyword>
<evidence type="ECO:0000256" key="3">
    <source>
        <dbReference type="ARBA" id="ARBA00022741"/>
    </source>
</evidence>
<dbReference type="PROSITE" id="PS50862">
    <property type="entry name" value="AA_TRNA_LIGASE_II"/>
    <property type="match status" value="1"/>
</dbReference>
<feature type="region of interest" description="Aspartate" evidence="7">
    <location>
        <begin position="192"/>
        <end position="195"/>
    </location>
</feature>
<organism evidence="10 11">
    <name type="scientific">Brachybacterium alimentarium</name>
    <dbReference type="NCBI Taxonomy" id="47845"/>
    <lineage>
        <taxon>Bacteria</taxon>
        <taxon>Bacillati</taxon>
        <taxon>Actinomycetota</taxon>
        <taxon>Actinomycetes</taxon>
        <taxon>Micrococcales</taxon>
        <taxon>Dermabacteraceae</taxon>
        <taxon>Brachybacterium</taxon>
    </lineage>
</organism>
<dbReference type="CDD" id="cd00777">
    <property type="entry name" value="AspRS_core"/>
    <property type="match status" value="1"/>
</dbReference>
<evidence type="ECO:0000256" key="5">
    <source>
        <dbReference type="ARBA" id="ARBA00022917"/>
    </source>
</evidence>
<feature type="binding site" evidence="7">
    <location>
        <position position="487"/>
    </location>
    <ligand>
        <name>L-aspartate</name>
        <dbReference type="ChEBI" id="CHEBI:29991"/>
    </ligand>
</feature>
<dbReference type="Pfam" id="PF02938">
    <property type="entry name" value="GAD"/>
    <property type="match status" value="1"/>
</dbReference>
<evidence type="ECO:0000256" key="7">
    <source>
        <dbReference type="HAMAP-Rule" id="MF_00044"/>
    </source>
</evidence>
<dbReference type="Proteomes" id="UP000218598">
    <property type="component" value="Unassembled WGS sequence"/>
</dbReference>